<reference evidence="1" key="1">
    <citation type="submission" date="2016-05" db="EMBL/GenBank/DDBJ databases">
        <authorList>
            <person name="Lavstsen T."/>
            <person name="Jespersen J.S."/>
        </authorList>
    </citation>
    <scope>NUCLEOTIDE SEQUENCE</scope>
    <source>
        <tissue evidence="1">Brain</tissue>
    </source>
</reference>
<keyword evidence="1" id="KW-0430">Lectin</keyword>
<reference evidence="1" key="2">
    <citation type="submission" date="2016-06" db="EMBL/GenBank/DDBJ databases">
        <title>The genome of a short-lived fish provides insights into sex chromosome evolution and the genetic control of aging.</title>
        <authorList>
            <person name="Reichwald K."/>
            <person name="Felder M."/>
            <person name="Petzold A."/>
            <person name="Koch P."/>
            <person name="Groth M."/>
            <person name="Platzer M."/>
        </authorList>
    </citation>
    <scope>NUCLEOTIDE SEQUENCE</scope>
    <source>
        <tissue evidence="1">Brain</tissue>
    </source>
</reference>
<feature type="non-terminal residue" evidence="1">
    <location>
        <position position="1"/>
    </location>
</feature>
<dbReference type="EMBL" id="HAEH01019255">
    <property type="protein sequence ID" value="SBS08949.1"/>
    <property type="molecule type" value="Transcribed_RNA"/>
</dbReference>
<sequence>TARTDGSGDLVIIRGISFVYDCFIVRACVSECEREREMTELSLLQEAKRVCAVSVCRMSECNLCARGYCGKDNLTKV</sequence>
<gene>
    <name evidence="1" type="primary">ERLEC1</name>
</gene>
<accession>A0A1A8RUJ1</accession>
<proteinExistence type="predicted"/>
<organism evidence="1">
    <name type="scientific">Nothobranchius rachovii</name>
    <name type="common">bluefin notho</name>
    <dbReference type="NCBI Taxonomy" id="451742"/>
    <lineage>
        <taxon>Eukaryota</taxon>
        <taxon>Metazoa</taxon>
        <taxon>Chordata</taxon>
        <taxon>Craniata</taxon>
        <taxon>Vertebrata</taxon>
        <taxon>Euteleostomi</taxon>
        <taxon>Actinopterygii</taxon>
        <taxon>Neopterygii</taxon>
        <taxon>Teleostei</taxon>
        <taxon>Neoteleostei</taxon>
        <taxon>Acanthomorphata</taxon>
        <taxon>Ovalentaria</taxon>
        <taxon>Atherinomorphae</taxon>
        <taxon>Cyprinodontiformes</taxon>
        <taxon>Nothobranchiidae</taxon>
        <taxon>Nothobranchius</taxon>
    </lineage>
</organism>
<dbReference type="GO" id="GO:0030246">
    <property type="term" value="F:carbohydrate binding"/>
    <property type="evidence" value="ECO:0007669"/>
    <property type="project" value="UniProtKB-KW"/>
</dbReference>
<protein>
    <submittedName>
        <fullName evidence="1">Endoplasmic reticulum lectin 1</fullName>
    </submittedName>
</protein>
<feature type="non-terminal residue" evidence="1">
    <location>
        <position position="77"/>
    </location>
</feature>
<name>A0A1A8RUJ1_9TELE</name>
<dbReference type="AlphaFoldDB" id="A0A1A8RUJ1"/>
<evidence type="ECO:0000313" key="1">
    <source>
        <dbReference type="EMBL" id="SBS08949.1"/>
    </source>
</evidence>